<keyword evidence="2" id="KW-1185">Reference proteome</keyword>
<gene>
    <name evidence="1" type="ORF">P154DRAFT_80465</name>
</gene>
<evidence type="ECO:0000313" key="1">
    <source>
        <dbReference type="EMBL" id="KAF2003711.1"/>
    </source>
</evidence>
<dbReference type="EMBL" id="ML977571">
    <property type="protein sequence ID" value="KAF2003711.1"/>
    <property type="molecule type" value="Genomic_DNA"/>
</dbReference>
<dbReference type="AlphaFoldDB" id="A0A6A5WU28"/>
<organism evidence="1 2">
    <name type="scientific">Amniculicola lignicola CBS 123094</name>
    <dbReference type="NCBI Taxonomy" id="1392246"/>
    <lineage>
        <taxon>Eukaryota</taxon>
        <taxon>Fungi</taxon>
        <taxon>Dikarya</taxon>
        <taxon>Ascomycota</taxon>
        <taxon>Pezizomycotina</taxon>
        <taxon>Dothideomycetes</taxon>
        <taxon>Pleosporomycetidae</taxon>
        <taxon>Pleosporales</taxon>
        <taxon>Amniculicolaceae</taxon>
        <taxon>Amniculicola</taxon>
    </lineage>
</organism>
<protein>
    <submittedName>
        <fullName evidence="1">Uncharacterized protein</fullName>
    </submittedName>
</protein>
<sequence>MLGPSKRRPNSKEQFLCLVSFSPISGPGVRLRPMCTPHDRDVTSLSARLGCLRTVVFEPVCARGVLCRKYRPNSPSALSHGLTLGEFLHFLDPIQCISGRIVNIVYAVNQSKTQAHMGVSQLGTHHSQRCAPRDGIDMLPFSNVTSLISEHLAVF</sequence>
<accession>A0A6A5WU28</accession>
<reference evidence="1" key="1">
    <citation type="journal article" date="2020" name="Stud. Mycol.">
        <title>101 Dothideomycetes genomes: a test case for predicting lifestyles and emergence of pathogens.</title>
        <authorList>
            <person name="Haridas S."/>
            <person name="Albert R."/>
            <person name="Binder M."/>
            <person name="Bloem J."/>
            <person name="Labutti K."/>
            <person name="Salamov A."/>
            <person name="Andreopoulos B."/>
            <person name="Baker S."/>
            <person name="Barry K."/>
            <person name="Bills G."/>
            <person name="Bluhm B."/>
            <person name="Cannon C."/>
            <person name="Castanera R."/>
            <person name="Culley D."/>
            <person name="Daum C."/>
            <person name="Ezra D."/>
            <person name="Gonzalez J."/>
            <person name="Henrissat B."/>
            <person name="Kuo A."/>
            <person name="Liang C."/>
            <person name="Lipzen A."/>
            <person name="Lutzoni F."/>
            <person name="Magnuson J."/>
            <person name="Mondo S."/>
            <person name="Nolan M."/>
            <person name="Ohm R."/>
            <person name="Pangilinan J."/>
            <person name="Park H.-J."/>
            <person name="Ramirez L."/>
            <person name="Alfaro M."/>
            <person name="Sun H."/>
            <person name="Tritt A."/>
            <person name="Yoshinaga Y."/>
            <person name="Zwiers L.-H."/>
            <person name="Turgeon B."/>
            <person name="Goodwin S."/>
            <person name="Spatafora J."/>
            <person name="Crous P."/>
            <person name="Grigoriev I."/>
        </authorList>
    </citation>
    <scope>NUCLEOTIDE SEQUENCE</scope>
    <source>
        <strain evidence="1">CBS 123094</strain>
    </source>
</reference>
<proteinExistence type="predicted"/>
<name>A0A6A5WU28_9PLEO</name>
<evidence type="ECO:0000313" key="2">
    <source>
        <dbReference type="Proteomes" id="UP000799779"/>
    </source>
</evidence>
<dbReference type="Proteomes" id="UP000799779">
    <property type="component" value="Unassembled WGS sequence"/>
</dbReference>